<keyword evidence="3" id="KW-1185">Reference proteome</keyword>
<evidence type="ECO:0000313" key="3">
    <source>
        <dbReference type="Proteomes" id="UP000272238"/>
    </source>
</evidence>
<protein>
    <submittedName>
        <fullName evidence="2">Rhodanese-like domain-containing protein</fullName>
    </submittedName>
</protein>
<dbReference type="PANTHER" id="PTHR43031:SF16">
    <property type="entry name" value="OXIDOREDUCTASE"/>
    <property type="match status" value="1"/>
</dbReference>
<dbReference type="InterPro" id="IPR001763">
    <property type="entry name" value="Rhodanese-like_dom"/>
</dbReference>
<name>A0A494ZAC7_9BACL</name>
<accession>A0A494ZAC7</accession>
<dbReference type="Gene3D" id="3.40.250.10">
    <property type="entry name" value="Rhodanese-like domain"/>
    <property type="match status" value="1"/>
</dbReference>
<dbReference type="PROSITE" id="PS50206">
    <property type="entry name" value="RHODANESE_3"/>
    <property type="match status" value="1"/>
</dbReference>
<evidence type="ECO:0000313" key="2">
    <source>
        <dbReference type="EMBL" id="RKQ19618.1"/>
    </source>
</evidence>
<dbReference type="Pfam" id="PF00581">
    <property type="entry name" value="Rhodanese"/>
    <property type="match status" value="1"/>
</dbReference>
<dbReference type="CDD" id="cd00158">
    <property type="entry name" value="RHOD"/>
    <property type="match status" value="1"/>
</dbReference>
<dbReference type="SUPFAM" id="SSF52821">
    <property type="entry name" value="Rhodanese/Cell cycle control phosphatase"/>
    <property type="match status" value="1"/>
</dbReference>
<evidence type="ECO:0000259" key="1">
    <source>
        <dbReference type="PROSITE" id="PS50206"/>
    </source>
</evidence>
<proteinExistence type="predicted"/>
<dbReference type="OrthoDB" id="2885562at2"/>
<reference evidence="2 3" key="1">
    <citation type="journal article" date="2016" name="Antonie Van Leeuwenhoek">
        <title>Lysinibacillus endophyticus sp. nov., an indole-3-acetic acid producing endophytic bacterium isolated from corn root (Zea mays cv. Xinken-5).</title>
        <authorList>
            <person name="Yu J."/>
            <person name="Guan X."/>
            <person name="Liu C."/>
            <person name="Xiang W."/>
            <person name="Yu Z."/>
            <person name="Liu X."/>
            <person name="Wang G."/>
        </authorList>
    </citation>
    <scope>NUCLEOTIDE SEQUENCE [LARGE SCALE GENOMIC DNA]</scope>
    <source>
        <strain evidence="2 3">DSM 100506</strain>
    </source>
</reference>
<dbReference type="EMBL" id="RBZN01000003">
    <property type="protein sequence ID" value="RKQ19618.1"/>
    <property type="molecule type" value="Genomic_DNA"/>
</dbReference>
<feature type="domain" description="Rhodanese" evidence="1">
    <location>
        <begin position="17"/>
        <end position="114"/>
    </location>
</feature>
<dbReference type="Proteomes" id="UP000272238">
    <property type="component" value="Unassembled WGS sequence"/>
</dbReference>
<dbReference type="SMART" id="SM00450">
    <property type="entry name" value="RHOD"/>
    <property type="match status" value="1"/>
</dbReference>
<comment type="caution">
    <text evidence="2">The sequence shown here is derived from an EMBL/GenBank/DDBJ whole genome shotgun (WGS) entry which is preliminary data.</text>
</comment>
<gene>
    <name evidence="2" type="ORF">D8M03_02210</name>
</gene>
<sequence length="114" mass="12902">MMTSKITPEKLLQKMNEGEKLILLDVRAEEKYNDYHIEGKHIESLNINKSKIFALETNDENSVKSLPKNEQIIVTCTTGNSATKCANILAKKEYDVVVLEGGVTAWKEYLKTVK</sequence>
<dbReference type="AlphaFoldDB" id="A0A494ZAC7"/>
<dbReference type="PANTHER" id="PTHR43031">
    <property type="entry name" value="FAD-DEPENDENT OXIDOREDUCTASE"/>
    <property type="match status" value="1"/>
</dbReference>
<dbReference type="InterPro" id="IPR036873">
    <property type="entry name" value="Rhodanese-like_dom_sf"/>
</dbReference>
<dbReference type="InterPro" id="IPR050229">
    <property type="entry name" value="GlpE_sulfurtransferase"/>
</dbReference>
<organism evidence="2 3">
    <name type="scientific">Ureibacillus endophyticus</name>
    <dbReference type="NCBI Taxonomy" id="1978490"/>
    <lineage>
        <taxon>Bacteria</taxon>
        <taxon>Bacillati</taxon>
        <taxon>Bacillota</taxon>
        <taxon>Bacilli</taxon>
        <taxon>Bacillales</taxon>
        <taxon>Caryophanaceae</taxon>
        <taxon>Ureibacillus</taxon>
    </lineage>
</organism>